<keyword evidence="2" id="KW-1185">Reference proteome</keyword>
<protein>
    <submittedName>
        <fullName evidence="1">Uncharacterized protein</fullName>
    </submittedName>
</protein>
<dbReference type="AlphaFoldDB" id="A0A9P6E3D6"/>
<evidence type="ECO:0000313" key="1">
    <source>
        <dbReference type="EMBL" id="KAF9521783.1"/>
    </source>
</evidence>
<accession>A0A9P6E3D6</accession>
<sequence length="71" mass="8179">MPFFDPQSPPSFRGTSFCFPYGLIACSRSVAHLLYHNTCRHLLDIFILGNLRRLFHFLCLALSSYFASYSI</sequence>
<organism evidence="1 2">
    <name type="scientific">Crepidotus variabilis</name>
    <dbReference type="NCBI Taxonomy" id="179855"/>
    <lineage>
        <taxon>Eukaryota</taxon>
        <taxon>Fungi</taxon>
        <taxon>Dikarya</taxon>
        <taxon>Basidiomycota</taxon>
        <taxon>Agaricomycotina</taxon>
        <taxon>Agaricomycetes</taxon>
        <taxon>Agaricomycetidae</taxon>
        <taxon>Agaricales</taxon>
        <taxon>Agaricineae</taxon>
        <taxon>Crepidotaceae</taxon>
        <taxon>Crepidotus</taxon>
    </lineage>
</organism>
<reference evidence="1" key="1">
    <citation type="submission" date="2020-11" db="EMBL/GenBank/DDBJ databases">
        <authorList>
            <consortium name="DOE Joint Genome Institute"/>
            <person name="Ahrendt S."/>
            <person name="Riley R."/>
            <person name="Andreopoulos W."/>
            <person name="Labutti K."/>
            <person name="Pangilinan J."/>
            <person name="Ruiz-Duenas F.J."/>
            <person name="Barrasa J.M."/>
            <person name="Sanchez-Garcia M."/>
            <person name="Camarero S."/>
            <person name="Miyauchi S."/>
            <person name="Serrano A."/>
            <person name="Linde D."/>
            <person name="Babiker R."/>
            <person name="Drula E."/>
            <person name="Ayuso-Fernandez I."/>
            <person name="Pacheco R."/>
            <person name="Padilla G."/>
            <person name="Ferreira P."/>
            <person name="Barriuso J."/>
            <person name="Kellner H."/>
            <person name="Castanera R."/>
            <person name="Alfaro M."/>
            <person name="Ramirez L."/>
            <person name="Pisabarro A.G."/>
            <person name="Kuo A."/>
            <person name="Tritt A."/>
            <person name="Lipzen A."/>
            <person name="He G."/>
            <person name="Yan M."/>
            <person name="Ng V."/>
            <person name="Cullen D."/>
            <person name="Martin F."/>
            <person name="Rosso M.-N."/>
            <person name="Henrissat B."/>
            <person name="Hibbett D."/>
            <person name="Martinez A.T."/>
            <person name="Grigoriev I.V."/>
        </authorList>
    </citation>
    <scope>NUCLEOTIDE SEQUENCE</scope>
    <source>
        <strain evidence="1">CBS 506.95</strain>
    </source>
</reference>
<dbReference type="Proteomes" id="UP000807306">
    <property type="component" value="Unassembled WGS sequence"/>
</dbReference>
<proteinExistence type="predicted"/>
<evidence type="ECO:0000313" key="2">
    <source>
        <dbReference type="Proteomes" id="UP000807306"/>
    </source>
</evidence>
<gene>
    <name evidence="1" type="ORF">CPB83DRAFT_173568</name>
</gene>
<comment type="caution">
    <text evidence="1">The sequence shown here is derived from an EMBL/GenBank/DDBJ whole genome shotgun (WGS) entry which is preliminary data.</text>
</comment>
<name>A0A9P6E3D6_9AGAR</name>
<dbReference type="EMBL" id="MU157989">
    <property type="protein sequence ID" value="KAF9521783.1"/>
    <property type="molecule type" value="Genomic_DNA"/>
</dbReference>